<feature type="domain" description="Secretion system C-terminal sorting" evidence="3">
    <location>
        <begin position="511"/>
        <end position="576"/>
    </location>
</feature>
<dbReference type="NCBIfam" id="TIGR04183">
    <property type="entry name" value="Por_Secre_tail"/>
    <property type="match status" value="1"/>
</dbReference>
<dbReference type="Proteomes" id="UP000256491">
    <property type="component" value="Unassembled WGS sequence"/>
</dbReference>
<evidence type="ECO:0000313" key="5">
    <source>
        <dbReference type="Proteomes" id="UP000256491"/>
    </source>
</evidence>
<feature type="signal peptide" evidence="2">
    <location>
        <begin position="1"/>
        <end position="18"/>
    </location>
</feature>
<dbReference type="Pfam" id="PF18962">
    <property type="entry name" value="Por_Secre_tail"/>
    <property type="match status" value="1"/>
</dbReference>
<sequence>MKKLFLSMGLVASFLAYAQGENNNWYFGYQVGINFSGSAPQFVNGSAMNNLNSSATVSDSSGNLLFYSDGGEVWNREHQIMPNGLIEHGGRQLATVKHPTNPNLYYIFAATWMYNNGVIRYSVVDMSLGGIGSNGQPLGDVVQNLIKVPVLDDQGNEINDARAVTVVPHGDGNSYWVLVTNGKKLYAYRLSSSGLSTTPVVNDLGTSGFLTGYDGISMKASPEIKSSCNYSHFICINNSNPGTKENEGMVRSFDNFSGLITTDYNLSIAGTDAFNAEFNQYANILYVSGYYGVGNTTTFYAVDLLNSTNSNVVYTPIYNGMWGTGGLGYPSTIQRNSKGDIYFHMVNYNAGQSLSQIVNPDVYGQSSINLNVLNYPSAMIYVGASNSFPQLLPTLSKRTGTCVTSYDLTTAEMHNTPYTYHASNTITTQLNYKVNSTQNITMKAGNSISLLPDTYIEKGAQYLAEIEDCRCSGGEVEAKSQNLKDNMRLNLRNIQPDKANDKKELITKVKLFPNPASDILNILTSSDIKNISVSDVSGKVINVKLDGNKIDIKNLPSGNYILSIETKEGKTSQKFIKK</sequence>
<dbReference type="InterPro" id="IPR026444">
    <property type="entry name" value="Secre_tail"/>
</dbReference>
<protein>
    <recommendedName>
        <fullName evidence="3">Secretion system C-terminal sorting domain-containing protein</fullName>
    </recommendedName>
</protein>
<evidence type="ECO:0000259" key="3">
    <source>
        <dbReference type="Pfam" id="PF18962"/>
    </source>
</evidence>
<dbReference type="InterPro" id="IPR055015">
    <property type="entry name" value="GCX_COOH"/>
</dbReference>
<comment type="caution">
    <text evidence="4">The sequence shown here is derived from an EMBL/GenBank/DDBJ whole genome shotgun (WGS) entry which is preliminary data.</text>
</comment>
<evidence type="ECO:0000256" key="1">
    <source>
        <dbReference type="ARBA" id="ARBA00022729"/>
    </source>
</evidence>
<gene>
    <name evidence="4" type="ORF">DRF57_12515</name>
</gene>
<name>A0ABX9IJG8_9FLAO</name>
<evidence type="ECO:0000313" key="4">
    <source>
        <dbReference type="EMBL" id="REC74854.1"/>
    </source>
</evidence>
<keyword evidence="1 2" id="KW-0732">Signal</keyword>
<reference evidence="4 5" key="1">
    <citation type="journal article" date="2010" name="Syst. Appl. Microbiol.">
        <title>Four new species of Chryseobacterium from the rhizosphere of coastal sand dune plants, Chryseobacterium elymi sp. nov., Chryseobacterium hagamense sp. nov., Chryseobacterium lathyri sp. nov. and Chryseobacterium rhizosphaerae sp. nov.</title>
        <authorList>
            <person name="Cho S.H."/>
            <person name="Lee K.S."/>
            <person name="Shin D.S."/>
            <person name="Han J.H."/>
            <person name="Park K.S."/>
            <person name="Lee C.H."/>
            <person name="Park K.H."/>
            <person name="Kim S.B."/>
        </authorList>
    </citation>
    <scope>NUCLEOTIDE SEQUENCE [LARGE SCALE GENOMIC DNA]</scope>
    <source>
        <strain evidence="4 5">KCTC 22548</strain>
    </source>
</reference>
<accession>A0ABX9IJG8</accession>
<proteinExistence type="predicted"/>
<evidence type="ECO:0000256" key="2">
    <source>
        <dbReference type="SAM" id="SignalP"/>
    </source>
</evidence>
<organism evidence="4 5">
    <name type="scientific">Chryseobacterium rhizosphaerae</name>
    <dbReference type="NCBI Taxonomy" id="395937"/>
    <lineage>
        <taxon>Bacteria</taxon>
        <taxon>Pseudomonadati</taxon>
        <taxon>Bacteroidota</taxon>
        <taxon>Flavobacteriia</taxon>
        <taxon>Flavobacteriales</taxon>
        <taxon>Weeksellaceae</taxon>
        <taxon>Chryseobacterium group</taxon>
        <taxon>Chryseobacterium</taxon>
    </lineage>
</organism>
<dbReference type="EMBL" id="QNUF01000013">
    <property type="protein sequence ID" value="REC74854.1"/>
    <property type="molecule type" value="Genomic_DNA"/>
</dbReference>
<keyword evidence="5" id="KW-1185">Reference proteome</keyword>
<feature type="chain" id="PRO_5046209429" description="Secretion system C-terminal sorting domain-containing protein" evidence="2">
    <location>
        <begin position="19"/>
        <end position="578"/>
    </location>
</feature>
<dbReference type="RefSeq" id="WP_115918819.1">
    <property type="nucleotide sequence ID" value="NZ_BJYH01000016.1"/>
</dbReference>
<dbReference type="NCBIfam" id="NF045639">
    <property type="entry name" value="GCX_COOH"/>
    <property type="match status" value="1"/>
</dbReference>